<name>A0A9D1W1I3_9FIRM</name>
<gene>
    <name evidence="3" type="ORF">H9851_05700</name>
</gene>
<evidence type="ECO:0000256" key="2">
    <source>
        <dbReference type="SAM" id="Phobius"/>
    </source>
</evidence>
<evidence type="ECO:0000313" key="3">
    <source>
        <dbReference type="EMBL" id="HIX50761.1"/>
    </source>
</evidence>
<organism evidence="3 4">
    <name type="scientific">Candidatus Borkfalkia faecavium</name>
    <dbReference type="NCBI Taxonomy" id="2838508"/>
    <lineage>
        <taxon>Bacteria</taxon>
        <taxon>Bacillati</taxon>
        <taxon>Bacillota</taxon>
        <taxon>Clostridia</taxon>
        <taxon>Christensenellales</taxon>
        <taxon>Christensenellaceae</taxon>
        <taxon>Candidatus Borkfalkia</taxon>
    </lineage>
</organism>
<dbReference type="EMBL" id="DXEW01000029">
    <property type="protein sequence ID" value="HIX50761.1"/>
    <property type="molecule type" value="Genomic_DNA"/>
</dbReference>
<feature type="transmembrane region" description="Helical" evidence="2">
    <location>
        <begin position="72"/>
        <end position="87"/>
    </location>
</feature>
<feature type="compositionally biased region" description="Basic residues" evidence="1">
    <location>
        <begin position="109"/>
        <end position="118"/>
    </location>
</feature>
<proteinExistence type="predicted"/>
<sequence>MEKASGQAVNSIAVCIACAACGAVSGLICGPLLLIGKGCRPALRAVFDAAALLLAGVSFVACSALFRFPALRLYMLAAAALGFWLYLKSLHRLLAFLAGKMYNTYRSGRRAKRAKPKRPSAYDERGKI</sequence>
<evidence type="ECO:0000313" key="4">
    <source>
        <dbReference type="Proteomes" id="UP000886847"/>
    </source>
</evidence>
<dbReference type="Proteomes" id="UP000886847">
    <property type="component" value="Unassembled WGS sequence"/>
</dbReference>
<keyword evidence="2" id="KW-1133">Transmembrane helix</keyword>
<dbReference type="AlphaFoldDB" id="A0A9D1W1I3"/>
<reference evidence="3" key="2">
    <citation type="submission" date="2021-04" db="EMBL/GenBank/DDBJ databases">
        <authorList>
            <person name="Gilroy R."/>
        </authorList>
    </citation>
    <scope>NUCLEOTIDE SEQUENCE</scope>
    <source>
        <strain evidence="3">2189</strain>
    </source>
</reference>
<feature type="transmembrane region" description="Helical" evidence="2">
    <location>
        <begin position="12"/>
        <end position="34"/>
    </location>
</feature>
<feature type="region of interest" description="Disordered" evidence="1">
    <location>
        <begin position="109"/>
        <end position="128"/>
    </location>
</feature>
<evidence type="ECO:0000256" key="1">
    <source>
        <dbReference type="SAM" id="MobiDB-lite"/>
    </source>
</evidence>
<keyword evidence="2" id="KW-0812">Transmembrane</keyword>
<protein>
    <submittedName>
        <fullName evidence="3">Uncharacterized protein</fullName>
    </submittedName>
</protein>
<feature type="transmembrane region" description="Helical" evidence="2">
    <location>
        <begin position="46"/>
        <end position="66"/>
    </location>
</feature>
<reference evidence="3" key="1">
    <citation type="journal article" date="2021" name="PeerJ">
        <title>Extensive microbial diversity within the chicken gut microbiome revealed by metagenomics and culture.</title>
        <authorList>
            <person name="Gilroy R."/>
            <person name="Ravi A."/>
            <person name="Getino M."/>
            <person name="Pursley I."/>
            <person name="Horton D.L."/>
            <person name="Alikhan N.F."/>
            <person name="Baker D."/>
            <person name="Gharbi K."/>
            <person name="Hall N."/>
            <person name="Watson M."/>
            <person name="Adriaenssens E.M."/>
            <person name="Foster-Nyarko E."/>
            <person name="Jarju S."/>
            <person name="Secka A."/>
            <person name="Antonio M."/>
            <person name="Oren A."/>
            <person name="Chaudhuri R.R."/>
            <person name="La Ragione R."/>
            <person name="Hildebrand F."/>
            <person name="Pallen M.J."/>
        </authorList>
    </citation>
    <scope>NUCLEOTIDE SEQUENCE</scope>
    <source>
        <strain evidence="3">2189</strain>
    </source>
</reference>
<comment type="caution">
    <text evidence="3">The sequence shown here is derived from an EMBL/GenBank/DDBJ whole genome shotgun (WGS) entry which is preliminary data.</text>
</comment>
<keyword evidence="2" id="KW-0472">Membrane</keyword>
<accession>A0A9D1W1I3</accession>